<dbReference type="Pfam" id="PF01396">
    <property type="entry name" value="Zn_ribbon_Top1"/>
    <property type="match status" value="1"/>
</dbReference>
<evidence type="ECO:0000313" key="3">
    <source>
        <dbReference type="EMBL" id="SFV66807.1"/>
    </source>
</evidence>
<dbReference type="EMBL" id="FPHI01000030">
    <property type="protein sequence ID" value="SFV66807.1"/>
    <property type="molecule type" value="Genomic_DNA"/>
</dbReference>
<feature type="domain" description="NERD" evidence="2">
    <location>
        <begin position="73"/>
        <end position="191"/>
    </location>
</feature>
<dbReference type="GO" id="GO:0005694">
    <property type="term" value="C:chromosome"/>
    <property type="evidence" value="ECO:0007669"/>
    <property type="project" value="InterPro"/>
</dbReference>
<dbReference type="Pfam" id="PF08378">
    <property type="entry name" value="NERD"/>
    <property type="match status" value="1"/>
</dbReference>
<proteinExistence type="predicted"/>
<feature type="transmembrane region" description="Helical" evidence="1">
    <location>
        <begin position="46"/>
        <end position="67"/>
    </location>
</feature>
<keyword evidence="1" id="KW-1133">Transmembrane helix</keyword>
<evidence type="ECO:0000256" key="1">
    <source>
        <dbReference type="SAM" id="Phobius"/>
    </source>
</evidence>
<dbReference type="InterPro" id="IPR011528">
    <property type="entry name" value="NERD"/>
</dbReference>
<reference evidence="3" key="1">
    <citation type="submission" date="2016-10" db="EMBL/GenBank/DDBJ databases">
        <authorList>
            <person name="de Groot N.N."/>
        </authorList>
    </citation>
    <scope>NUCLEOTIDE SEQUENCE</scope>
</reference>
<sequence length="300" mass="34806">MTLWRHRLLVGQRRGYRVCFDSFLIYFLEKKYQIKATFQMLDTSSILISIFSSIWYFIPIILLIAFFKSPYFKGKAGEAMVNTANRTRLDKSIYNSIEDITIKMHDGTTTQIDHILVSKFGIFVIETKNMKGWIFGSKEQKRWTQNIYGKKHSFQNPLHQNYKHTKAIEELLGFKENIHSIITFVGDCDFKTDMPHNVFQGGGYINYIKSFHKPIFTTSSVSKMTHKIKNAGLEKTRNTNKMHVSSLKNRHGKSSNITINEVKIICKRCGNVMKERENKKTGAKFLGCSNFPICKNTEQI</sequence>
<keyword evidence="1" id="KW-0472">Membrane</keyword>
<dbReference type="GO" id="GO:0003677">
    <property type="term" value="F:DNA binding"/>
    <property type="evidence" value="ECO:0007669"/>
    <property type="project" value="InterPro"/>
</dbReference>
<name>A0A1W1CM72_9ZZZZ</name>
<keyword evidence="1" id="KW-0812">Transmembrane</keyword>
<dbReference type="PROSITE" id="PS50965">
    <property type="entry name" value="NERD"/>
    <property type="match status" value="1"/>
</dbReference>
<dbReference type="GO" id="GO:0006265">
    <property type="term" value="P:DNA topological change"/>
    <property type="evidence" value="ECO:0007669"/>
    <property type="project" value="InterPro"/>
</dbReference>
<dbReference type="Gene3D" id="3.30.65.10">
    <property type="entry name" value="Bacterial Topoisomerase I, domain 1"/>
    <property type="match status" value="1"/>
</dbReference>
<dbReference type="GO" id="GO:0003916">
    <property type="term" value="F:DNA topoisomerase activity"/>
    <property type="evidence" value="ECO:0007669"/>
    <property type="project" value="InterPro"/>
</dbReference>
<gene>
    <name evidence="3" type="ORF">MNB_SV-3-1167</name>
</gene>
<accession>A0A1W1CM72</accession>
<organism evidence="3">
    <name type="scientific">hydrothermal vent metagenome</name>
    <dbReference type="NCBI Taxonomy" id="652676"/>
    <lineage>
        <taxon>unclassified sequences</taxon>
        <taxon>metagenomes</taxon>
        <taxon>ecological metagenomes</taxon>
    </lineage>
</organism>
<dbReference type="InterPro" id="IPR013498">
    <property type="entry name" value="Topo_IA_Znf"/>
</dbReference>
<dbReference type="AlphaFoldDB" id="A0A1W1CM72"/>
<protein>
    <recommendedName>
        <fullName evidence="2">NERD domain-containing protein</fullName>
    </recommendedName>
</protein>
<evidence type="ECO:0000259" key="2">
    <source>
        <dbReference type="PROSITE" id="PS50965"/>
    </source>
</evidence>